<sequence length="165" mass="19191">MASEDFEYDIQLWRDNQIIKNMNYLPSDIFFIQIRYQKIFLRNNPCSQERTEKPFLEEPMSPLVTKSFWVSKDSMLVHYGAGFDVLYDELVSFEVPDDYVLAIIEDVYCFAKSMIADPCNSGREILPIIIGVAALKKESVDETSIVHPENLKLDMPSTKRRRIIV</sequence>
<gene>
    <name evidence="1" type="ORF">ACH5RR_017711</name>
</gene>
<dbReference type="EMBL" id="JBJUIK010000008">
    <property type="protein sequence ID" value="KAL3519562.1"/>
    <property type="molecule type" value="Genomic_DNA"/>
</dbReference>
<dbReference type="AlphaFoldDB" id="A0ABD2ZM99"/>
<protein>
    <submittedName>
        <fullName evidence="1">Uncharacterized protein</fullName>
    </submittedName>
</protein>
<accession>A0ABD2ZM99</accession>
<organism evidence="1 2">
    <name type="scientific">Cinchona calisaya</name>
    <dbReference type="NCBI Taxonomy" id="153742"/>
    <lineage>
        <taxon>Eukaryota</taxon>
        <taxon>Viridiplantae</taxon>
        <taxon>Streptophyta</taxon>
        <taxon>Embryophyta</taxon>
        <taxon>Tracheophyta</taxon>
        <taxon>Spermatophyta</taxon>
        <taxon>Magnoliopsida</taxon>
        <taxon>eudicotyledons</taxon>
        <taxon>Gunneridae</taxon>
        <taxon>Pentapetalae</taxon>
        <taxon>asterids</taxon>
        <taxon>lamiids</taxon>
        <taxon>Gentianales</taxon>
        <taxon>Rubiaceae</taxon>
        <taxon>Cinchonoideae</taxon>
        <taxon>Cinchoneae</taxon>
        <taxon>Cinchona</taxon>
    </lineage>
</organism>
<keyword evidence="2" id="KW-1185">Reference proteome</keyword>
<evidence type="ECO:0000313" key="1">
    <source>
        <dbReference type="EMBL" id="KAL3519562.1"/>
    </source>
</evidence>
<dbReference type="Proteomes" id="UP001630127">
    <property type="component" value="Unassembled WGS sequence"/>
</dbReference>
<comment type="caution">
    <text evidence="1">The sequence shown here is derived from an EMBL/GenBank/DDBJ whole genome shotgun (WGS) entry which is preliminary data.</text>
</comment>
<proteinExistence type="predicted"/>
<reference evidence="1 2" key="1">
    <citation type="submission" date="2024-11" db="EMBL/GenBank/DDBJ databases">
        <title>A near-complete genome assembly of Cinchona calisaya.</title>
        <authorList>
            <person name="Lian D.C."/>
            <person name="Zhao X.W."/>
            <person name="Wei L."/>
        </authorList>
    </citation>
    <scope>NUCLEOTIDE SEQUENCE [LARGE SCALE GENOMIC DNA]</scope>
    <source>
        <tissue evidence="1">Nenye</tissue>
    </source>
</reference>
<evidence type="ECO:0000313" key="2">
    <source>
        <dbReference type="Proteomes" id="UP001630127"/>
    </source>
</evidence>
<name>A0ABD2ZM99_9GENT</name>